<dbReference type="PROSITE" id="PS51164">
    <property type="entry name" value="CBM1_2"/>
    <property type="match status" value="1"/>
</dbReference>
<sequence length="309" mass="31554">MLGQRTYQALRAIMSPSLARRQHARFESRSLSPDQEACEVFHEQIYERLFLQMSNFMLALGALALSALPAANAAQPEWAQCGGQGWTGGTTCASGLTCVVSNQYYSQCLKSTGNSGSSKAPSVSTVAAVKTTTVARVSSTTTSARSTSTSAASSGGKTYKASFTHYGAGDTFGSPNCNTNTAACGFYTYPGYSAAASQNLFGVGPGAGAGPACGTCWRLTGQTDSSGNTLSNAGTSIVVMVNNLCPASGNPLCSQSGLTGTNQYGANVNFDLCSDSGAQAAFFGNNGVGLALGTATQVDCSAWSGTIVH</sequence>
<name>A0ABR0JZ32_9EURO</name>
<dbReference type="Proteomes" id="UP001345013">
    <property type="component" value="Unassembled WGS sequence"/>
</dbReference>
<feature type="domain" description="CBM1" evidence="3">
    <location>
        <begin position="73"/>
        <end position="109"/>
    </location>
</feature>
<evidence type="ECO:0000313" key="4">
    <source>
        <dbReference type="EMBL" id="KAK5080024.1"/>
    </source>
</evidence>
<evidence type="ECO:0000259" key="3">
    <source>
        <dbReference type="PROSITE" id="PS51164"/>
    </source>
</evidence>
<dbReference type="InterPro" id="IPR035971">
    <property type="entry name" value="CBD_sf"/>
</dbReference>
<dbReference type="Gene3D" id="2.40.40.10">
    <property type="entry name" value="RlpA-like domain"/>
    <property type="match status" value="1"/>
</dbReference>
<dbReference type="SUPFAM" id="SSF57180">
    <property type="entry name" value="Cellulose-binding domain"/>
    <property type="match status" value="1"/>
</dbReference>
<comment type="caution">
    <text evidence="4">The sequence shown here is derived from an EMBL/GenBank/DDBJ whole genome shotgun (WGS) entry which is preliminary data.</text>
</comment>
<keyword evidence="5" id="KW-1185">Reference proteome</keyword>
<accession>A0ABR0JZ32</accession>
<dbReference type="Pfam" id="PF22514">
    <property type="entry name" value="EXPB1_D1"/>
    <property type="match status" value="1"/>
</dbReference>
<gene>
    <name evidence="4" type="ORF">LTR24_008731</name>
</gene>
<evidence type="ECO:0008006" key="6">
    <source>
        <dbReference type="Google" id="ProtNLM"/>
    </source>
</evidence>
<organism evidence="4 5">
    <name type="scientific">Lithohypha guttulata</name>
    <dbReference type="NCBI Taxonomy" id="1690604"/>
    <lineage>
        <taxon>Eukaryota</taxon>
        <taxon>Fungi</taxon>
        <taxon>Dikarya</taxon>
        <taxon>Ascomycota</taxon>
        <taxon>Pezizomycotina</taxon>
        <taxon>Eurotiomycetes</taxon>
        <taxon>Chaetothyriomycetidae</taxon>
        <taxon>Chaetothyriales</taxon>
        <taxon>Trichomeriaceae</taxon>
        <taxon>Lithohypha</taxon>
    </lineage>
</organism>
<dbReference type="InterPro" id="IPR036908">
    <property type="entry name" value="RlpA-like_sf"/>
</dbReference>
<evidence type="ECO:0000259" key="2">
    <source>
        <dbReference type="PROSITE" id="PS50842"/>
    </source>
</evidence>
<proteinExistence type="predicted"/>
<feature type="domain" description="Expansin-like EG45" evidence="2">
    <location>
        <begin position="181"/>
        <end position="305"/>
    </location>
</feature>
<evidence type="ECO:0000313" key="5">
    <source>
        <dbReference type="Proteomes" id="UP001345013"/>
    </source>
</evidence>
<dbReference type="InterPro" id="IPR007112">
    <property type="entry name" value="Expansin/allergen_DPBB_dom"/>
</dbReference>
<dbReference type="SUPFAM" id="SSF50685">
    <property type="entry name" value="Barwin-like endoglucanases"/>
    <property type="match status" value="1"/>
</dbReference>
<dbReference type="SMART" id="SM00236">
    <property type="entry name" value="fCBD"/>
    <property type="match status" value="1"/>
</dbReference>
<dbReference type="InterPro" id="IPR000254">
    <property type="entry name" value="CBD"/>
</dbReference>
<keyword evidence="1" id="KW-0732">Signal</keyword>
<protein>
    <recommendedName>
        <fullName evidence="6">CBM1 domain-containing protein</fullName>
    </recommendedName>
</protein>
<dbReference type="EMBL" id="JAVRRG010000160">
    <property type="protein sequence ID" value="KAK5080024.1"/>
    <property type="molecule type" value="Genomic_DNA"/>
</dbReference>
<evidence type="ECO:0000256" key="1">
    <source>
        <dbReference type="ARBA" id="ARBA00022729"/>
    </source>
</evidence>
<reference evidence="4 5" key="1">
    <citation type="submission" date="2023-08" db="EMBL/GenBank/DDBJ databases">
        <title>Black Yeasts Isolated from many extreme environments.</title>
        <authorList>
            <person name="Coleine C."/>
            <person name="Stajich J.E."/>
            <person name="Selbmann L."/>
        </authorList>
    </citation>
    <scope>NUCLEOTIDE SEQUENCE [LARGE SCALE GENOMIC DNA]</scope>
    <source>
        <strain evidence="4 5">CCFEE 5885</strain>
    </source>
</reference>
<dbReference type="Pfam" id="PF00734">
    <property type="entry name" value="CBM_1"/>
    <property type="match status" value="1"/>
</dbReference>
<dbReference type="PROSITE" id="PS00562">
    <property type="entry name" value="CBM1_1"/>
    <property type="match status" value="1"/>
</dbReference>
<dbReference type="PROSITE" id="PS50842">
    <property type="entry name" value="EXPANSIN_EG45"/>
    <property type="match status" value="1"/>
</dbReference>